<evidence type="ECO:0000256" key="2">
    <source>
        <dbReference type="ARBA" id="ARBA00023287"/>
    </source>
</evidence>
<dbReference type="GO" id="GO:0009986">
    <property type="term" value="C:cell surface"/>
    <property type="evidence" value="ECO:0007669"/>
    <property type="project" value="UniProtKB-SubCell"/>
</dbReference>
<keyword evidence="5" id="KW-1185">Reference proteome</keyword>
<keyword evidence="3" id="KW-0812">Transmembrane</keyword>
<comment type="caution">
    <text evidence="4">The sequence shown here is derived from an EMBL/GenBank/DDBJ whole genome shotgun (WGS) entry which is preliminary data.</text>
</comment>
<evidence type="ECO:0000313" key="5">
    <source>
        <dbReference type="Proteomes" id="UP000654993"/>
    </source>
</evidence>
<sequence length="178" mass="20284">MKFMPNRKRITEDERGLTLIEILGALTIMSIITVLLLGNLISSMETSADQSRRLIAMNLARLKIAEIRETYEEGAKFEELRAEFSTRGTELIRLDANNTLQDLDLDDEEINNTYYKYEVELDIRTNPQKTKLDQVIGDSSSYLIPMRVTVFWGYTKEGGSTESRYSVTIPSYVVKLGG</sequence>
<dbReference type="PROSITE" id="PS00409">
    <property type="entry name" value="PROKAR_NTER_METHYL"/>
    <property type="match status" value="1"/>
</dbReference>
<reference evidence="4" key="2">
    <citation type="journal article" date="2021" name="Data Brief">
        <title>Draft genome sequence data of the facultative, thermophilic, xylanolytic bacterium Paenibacillus sp. strain DA-C8.</title>
        <authorList>
            <person name="Chhe C."/>
            <person name="Uke A."/>
            <person name="Baramee S."/>
            <person name="Ungkulpasvich U."/>
            <person name="Tachaapaikoon C."/>
            <person name="Pason P."/>
            <person name="Waeonukul R."/>
            <person name="Ratanakhanokchai K."/>
            <person name="Kosugi A."/>
        </authorList>
    </citation>
    <scope>NUCLEOTIDE SEQUENCE</scope>
    <source>
        <strain evidence="4">DA-C8</strain>
    </source>
</reference>
<accession>A0A916QH90</accession>
<feature type="transmembrane region" description="Helical" evidence="3">
    <location>
        <begin position="20"/>
        <end position="41"/>
    </location>
</feature>
<dbReference type="EMBL" id="BMAQ01000017">
    <property type="protein sequence ID" value="GFR38352.1"/>
    <property type="molecule type" value="Genomic_DNA"/>
</dbReference>
<evidence type="ECO:0008006" key="6">
    <source>
        <dbReference type="Google" id="ProtNLM"/>
    </source>
</evidence>
<dbReference type="Pfam" id="PF07963">
    <property type="entry name" value="N_methyl"/>
    <property type="match status" value="1"/>
</dbReference>
<keyword evidence="3" id="KW-1133">Transmembrane helix</keyword>
<organism evidence="4 5">
    <name type="scientific">Insulibacter thermoxylanivorax</name>
    <dbReference type="NCBI Taxonomy" id="2749268"/>
    <lineage>
        <taxon>Bacteria</taxon>
        <taxon>Bacillati</taxon>
        <taxon>Bacillota</taxon>
        <taxon>Bacilli</taxon>
        <taxon>Bacillales</taxon>
        <taxon>Paenibacillaceae</taxon>
        <taxon>Insulibacter</taxon>
    </lineage>
</organism>
<proteinExistence type="predicted"/>
<name>A0A916QH90_9BACL</name>
<evidence type="ECO:0000313" key="4">
    <source>
        <dbReference type="EMBL" id="GFR38352.1"/>
    </source>
</evidence>
<reference evidence="4" key="1">
    <citation type="submission" date="2020-08" db="EMBL/GenBank/DDBJ databases">
        <authorList>
            <person name="Uke A."/>
            <person name="Chhe C."/>
            <person name="Baramee S."/>
            <person name="Kosugi A."/>
        </authorList>
    </citation>
    <scope>NUCLEOTIDE SEQUENCE</scope>
    <source>
        <strain evidence="4">DA-C8</strain>
    </source>
</reference>
<dbReference type="GO" id="GO:0030420">
    <property type="term" value="P:establishment of competence for transformation"/>
    <property type="evidence" value="ECO:0007669"/>
    <property type="project" value="UniProtKB-KW"/>
</dbReference>
<gene>
    <name evidence="4" type="ORF">PRECH8_16480</name>
</gene>
<evidence type="ECO:0000256" key="1">
    <source>
        <dbReference type="ARBA" id="ARBA00004241"/>
    </source>
</evidence>
<protein>
    <recommendedName>
        <fullName evidence="6">Prepilin-type N-terminal cleavage/methylation domain-containing protein</fullName>
    </recommendedName>
</protein>
<keyword evidence="2" id="KW-0178">Competence</keyword>
<comment type="subcellular location">
    <subcellularLocation>
        <location evidence="1">Cell surface</location>
    </subcellularLocation>
</comment>
<evidence type="ECO:0000256" key="3">
    <source>
        <dbReference type="SAM" id="Phobius"/>
    </source>
</evidence>
<dbReference type="Proteomes" id="UP000654993">
    <property type="component" value="Unassembled WGS sequence"/>
</dbReference>
<dbReference type="InterPro" id="IPR012902">
    <property type="entry name" value="N_methyl_site"/>
</dbReference>
<dbReference type="AlphaFoldDB" id="A0A916QH90"/>
<keyword evidence="3" id="KW-0472">Membrane</keyword>